<reference evidence="2 3" key="1">
    <citation type="submission" date="2020-02" db="EMBL/GenBank/DDBJ databases">
        <authorList>
            <person name="Khan S.A."/>
            <person name="Jeon C.O."/>
            <person name="Chun B.H."/>
        </authorList>
    </citation>
    <scope>NUCLEOTIDE SEQUENCE [LARGE SCALE GENOMIC DNA]</scope>
    <source>
        <strain evidence="2 3">H239</strain>
    </source>
</reference>
<name>A0A6M1SWC6_9HYPH</name>
<reference evidence="2 3" key="2">
    <citation type="submission" date="2020-03" db="EMBL/GenBank/DDBJ databases">
        <title>Devosia chinhatensis sp. nov., isolated from a hexachlorocyclohexane (HCH) dump site in India.</title>
        <authorList>
            <person name="Kumar M."/>
            <person name="Lal R."/>
        </authorList>
    </citation>
    <scope>NUCLEOTIDE SEQUENCE [LARGE SCALE GENOMIC DNA]</scope>
    <source>
        <strain evidence="2 3">H239</strain>
    </source>
</reference>
<keyword evidence="1" id="KW-0732">Signal</keyword>
<dbReference type="AlphaFoldDB" id="A0A6M1SWC6"/>
<feature type="chain" id="PRO_5026950987" evidence="1">
    <location>
        <begin position="21"/>
        <end position="136"/>
    </location>
</feature>
<sequence>MRRFACSVFVLIMSSAAALASECQQGSATPLKLISWTAENRETPLGTATDIGIKIGNSTDVEYRLLTTSVFIDDALGNHIGGWTVPTNGQIKARDQFKLELTSFGITNLPSLTATDVAITICAESAITADGEKVEF</sequence>
<feature type="signal peptide" evidence="1">
    <location>
        <begin position="1"/>
        <end position="20"/>
    </location>
</feature>
<accession>A0A6M1SWC6</accession>
<gene>
    <name evidence="2" type="ORF">G5575_18110</name>
</gene>
<evidence type="ECO:0000256" key="1">
    <source>
        <dbReference type="SAM" id="SignalP"/>
    </source>
</evidence>
<dbReference type="Proteomes" id="UP000474802">
    <property type="component" value="Unassembled WGS sequence"/>
</dbReference>
<organism evidence="2 3">
    <name type="scientific">Devosia aurantiaca</name>
    <dbReference type="NCBI Taxonomy" id="2714858"/>
    <lineage>
        <taxon>Bacteria</taxon>
        <taxon>Pseudomonadati</taxon>
        <taxon>Pseudomonadota</taxon>
        <taxon>Alphaproteobacteria</taxon>
        <taxon>Hyphomicrobiales</taxon>
        <taxon>Devosiaceae</taxon>
        <taxon>Devosia</taxon>
    </lineage>
</organism>
<comment type="caution">
    <text evidence="2">The sequence shown here is derived from an EMBL/GenBank/DDBJ whole genome shotgun (WGS) entry which is preliminary data.</text>
</comment>
<evidence type="ECO:0000313" key="2">
    <source>
        <dbReference type="EMBL" id="NGP19295.1"/>
    </source>
</evidence>
<evidence type="ECO:0000313" key="3">
    <source>
        <dbReference type="Proteomes" id="UP000474802"/>
    </source>
</evidence>
<proteinExistence type="predicted"/>
<dbReference type="EMBL" id="JAALFG010000005">
    <property type="protein sequence ID" value="NGP19295.1"/>
    <property type="molecule type" value="Genomic_DNA"/>
</dbReference>
<keyword evidence="3" id="KW-1185">Reference proteome</keyword>
<dbReference type="RefSeq" id="WP_164535544.1">
    <property type="nucleotide sequence ID" value="NZ_JAALFG010000005.1"/>
</dbReference>
<protein>
    <submittedName>
        <fullName evidence="2">Uncharacterized protein</fullName>
    </submittedName>
</protein>